<evidence type="ECO:0000256" key="3">
    <source>
        <dbReference type="ARBA" id="ARBA00023087"/>
    </source>
</evidence>
<evidence type="ECO:0000313" key="7">
    <source>
        <dbReference type="EMBL" id="REE97717.1"/>
    </source>
</evidence>
<keyword evidence="8" id="KW-1185">Reference proteome</keyword>
<feature type="domain" description="Chaplin" evidence="6">
    <location>
        <begin position="91"/>
        <end position="131"/>
    </location>
</feature>
<accession>A0A3D9SQ27</accession>
<feature type="region of interest" description="Disordered" evidence="4">
    <location>
        <begin position="250"/>
        <end position="272"/>
    </location>
</feature>
<protein>
    <submittedName>
        <fullName evidence="7">Small secreted domain DUF320</fullName>
    </submittedName>
</protein>
<dbReference type="EMBL" id="QTTT01000001">
    <property type="protein sequence ID" value="REE97717.1"/>
    <property type="molecule type" value="Genomic_DNA"/>
</dbReference>
<proteinExistence type="predicted"/>
<feature type="region of interest" description="Disordered" evidence="4">
    <location>
        <begin position="312"/>
        <end position="408"/>
    </location>
</feature>
<keyword evidence="2" id="KW-0130">Cell adhesion</keyword>
<dbReference type="InterPro" id="IPR005528">
    <property type="entry name" value="ChpA-H"/>
</dbReference>
<organism evidence="7 8">
    <name type="scientific">Thermomonospora umbrina</name>
    <dbReference type="NCBI Taxonomy" id="111806"/>
    <lineage>
        <taxon>Bacteria</taxon>
        <taxon>Bacillati</taxon>
        <taxon>Actinomycetota</taxon>
        <taxon>Actinomycetes</taxon>
        <taxon>Streptosporangiales</taxon>
        <taxon>Thermomonosporaceae</taxon>
        <taxon>Thermomonospora</taxon>
    </lineage>
</organism>
<dbReference type="OrthoDB" id="3544424at2"/>
<evidence type="ECO:0000256" key="2">
    <source>
        <dbReference type="ARBA" id="ARBA00022889"/>
    </source>
</evidence>
<feature type="signal peptide" evidence="5">
    <location>
        <begin position="1"/>
        <end position="30"/>
    </location>
</feature>
<feature type="domain" description="Chaplin" evidence="6">
    <location>
        <begin position="201"/>
        <end position="241"/>
    </location>
</feature>
<feature type="compositionally biased region" description="Polar residues" evidence="4">
    <location>
        <begin position="250"/>
        <end position="260"/>
    </location>
</feature>
<comment type="caution">
    <text evidence="7">The sequence shown here is derived from an EMBL/GenBank/DDBJ whole genome shotgun (WGS) entry which is preliminary data.</text>
</comment>
<evidence type="ECO:0000256" key="1">
    <source>
        <dbReference type="ARBA" id="ARBA00022512"/>
    </source>
</evidence>
<dbReference type="PROSITE" id="PS51884">
    <property type="entry name" value="CHAPLIN"/>
    <property type="match status" value="2"/>
</dbReference>
<keyword evidence="5" id="KW-0732">Signal</keyword>
<keyword evidence="3" id="KW-0034">Amyloid</keyword>
<evidence type="ECO:0000259" key="6">
    <source>
        <dbReference type="PROSITE" id="PS51884"/>
    </source>
</evidence>
<dbReference type="GO" id="GO:0007155">
    <property type="term" value="P:cell adhesion"/>
    <property type="evidence" value="ECO:0007669"/>
    <property type="project" value="UniProtKB-KW"/>
</dbReference>
<feature type="compositionally biased region" description="Basic residues" evidence="4">
    <location>
        <begin position="355"/>
        <end position="365"/>
    </location>
</feature>
<name>A0A3D9SQ27_9ACTN</name>
<dbReference type="RefSeq" id="WP_116023168.1">
    <property type="nucleotide sequence ID" value="NZ_QTTT01000001.1"/>
</dbReference>
<reference evidence="7 8" key="1">
    <citation type="submission" date="2018-08" db="EMBL/GenBank/DDBJ databases">
        <title>Sequencing the genomes of 1000 actinobacteria strains.</title>
        <authorList>
            <person name="Klenk H.-P."/>
        </authorList>
    </citation>
    <scope>NUCLEOTIDE SEQUENCE [LARGE SCALE GENOMIC DNA]</scope>
    <source>
        <strain evidence="7 8">DSM 43927</strain>
    </source>
</reference>
<sequence length="408" mass="40763">MSNWAKNSVRVATLAAGLATALASGGLAGADTTSGKYGTLGGNQINAPISVPIEISGNSSSFFGNADAKAPGGAHVENHGGGGGGLSTTGKHGIGSGNQYNQPVSMPINICGNSVVYGGFADAACKGGATVENHDGGGKGMHTSGMAGWLGGTQINKSFSAPFNFCGNSRAVFGIADAWCKGGAHVVNHGGGGLHPRTSGHEGAGGGNQTSKPVSVPVDICGNASATLGISDAACKGGATVVNSMPWSLPSTARKTSGSGNWKEGMPQRRRRDKVVKTPLNGPVQGLRNLAVRVTSLLPELVAERIGKPLTQLGNPARPGSPAALTTPGQPGGLVQPPGAYGGAVRPVGPAAHSGRPHGHMKSKVKGVPARPRQSRPGPVRPVAKRTTTPFKVTRGLPVTTGGLPVLP</sequence>
<dbReference type="AlphaFoldDB" id="A0A3D9SQ27"/>
<feature type="chain" id="PRO_5017672808" evidence="5">
    <location>
        <begin position="31"/>
        <end position="408"/>
    </location>
</feature>
<dbReference type="Proteomes" id="UP000256661">
    <property type="component" value="Unassembled WGS sequence"/>
</dbReference>
<keyword evidence="1" id="KW-0964">Secreted</keyword>
<dbReference type="Pfam" id="PF03777">
    <property type="entry name" value="ChpA-C"/>
    <property type="match status" value="3"/>
</dbReference>
<keyword evidence="1" id="KW-0134">Cell wall</keyword>
<feature type="region of interest" description="Disordered" evidence="4">
    <location>
        <begin position="191"/>
        <end position="211"/>
    </location>
</feature>
<gene>
    <name evidence="7" type="ORF">DFJ69_3191</name>
</gene>
<evidence type="ECO:0000256" key="5">
    <source>
        <dbReference type="SAM" id="SignalP"/>
    </source>
</evidence>
<evidence type="ECO:0000313" key="8">
    <source>
        <dbReference type="Proteomes" id="UP000256661"/>
    </source>
</evidence>
<evidence type="ECO:0000256" key="4">
    <source>
        <dbReference type="SAM" id="MobiDB-lite"/>
    </source>
</evidence>